<keyword evidence="12" id="KW-0010">Activator</keyword>
<evidence type="ECO:0000256" key="15">
    <source>
        <dbReference type="PROSITE-ProRule" id="PRU00023"/>
    </source>
</evidence>
<dbReference type="SUPFAM" id="SSF48403">
    <property type="entry name" value="Ankyrin repeat"/>
    <property type="match status" value="1"/>
</dbReference>
<evidence type="ECO:0000256" key="12">
    <source>
        <dbReference type="ARBA" id="ARBA00023159"/>
    </source>
</evidence>
<dbReference type="Pfam" id="PF13966">
    <property type="entry name" value="zf-RVT"/>
    <property type="match status" value="1"/>
</dbReference>
<dbReference type="Pfam" id="PF01833">
    <property type="entry name" value="TIG"/>
    <property type="match status" value="1"/>
</dbReference>
<dbReference type="InterPro" id="IPR005559">
    <property type="entry name" value="CG-1_dom"/>
</dbReference>
<dbReference type="InterPro" id="IPR027417">
    <property type="entry name" value="P-loop_NTPase"/>
</dbReference>
<dbReference type="InterPro" id="IPR000048">
    <property type="entry name" value="IQ_motif_EF-hand-BS"/>
</dbReference>
<dbReference type="SUPFAM" id="SSF81296">
    <property type="entry name" value="E set domains"/>
    <property type="match status" value="1"/>
</dbReference>
<dbReference type="InterPro" id="IPR002909">
    <property type="entry name" value="IPT_dom"/>
</dbReference>
<evidence type="ECO:0000256" key="9">
    <source>
        <dbReference type="ARBA" id="ARBA00023043"/>
    </source>
</evidence>
<dbReference type="GO" id="GO:0003677">
    <property type="term" value="F:DNA binding"/>
    <property type="evidence" value="ECO:0007669"/>
    <property type="project" value="UniProtKB-KW"/>
</dbReference>
<evidence type="ECO:0000256" key="7">
    <source>
        <dbReference type="ARBA" id="ARBA00023015"/>
    </source>
</evidence>
<evidence type="ECO:0000256" key="11">
    <source>
        <dbReference type="ARBA" id="ARBA00023125"/>
    </source>
</evidence>
<evidence type="ECO:0000256" key="2">
    <source>
        <dbReference type="ARBA" id="ARBA00008267"/>
    </source>
</evidence>
<feature type="region of interest" description="Disordered" evidence="17">
    <location>
        <begin position="974"/>
        <end position="997"/>
    </location>
</feature>
<dbReference type="PROSITE" id="PS50096">
    <property type="entry name" value="IQ"/>
    <property type="match status" value="2"/>
</dbReference>
<evidence type="ECO:0000256" key="5">
    <source>
        <dbReference type="ARBA" id="ARBA00022837"/>
    </source>
</evidence>
<comment type="subcellular location">
    <subcellularLocation>
        <location evidence="1">Nucleus</location>
    </subcellularLocation>
</comment>
<dbReference type="FunFam" id="1.20.5.190:FF:000003">
    <property type="entry name" value="Calmodulin-binding transcription activator 2"/>
    <property type="match status" value="1"/>
</dbReference>
<keyword evidence="5" id="KW-0106">Calcium</keyword>
<dbReference type="PANTHER" id="PTHR23335">
    <property type="entry name" value="CALMODULIN-BINDING TRANSCRIPTION ACTIVATOR CAMTA"/>
    <property type="match status" value="1"/>
</dbReference>
<keyword evidence="11" id="KW-0238">DNA-binding</keyword>
<dbReference type="SMART" id="SM01076">
    <property type="entry name" value="CG-1"/>
    <property type="match status" value="1"/>
</dbReference>
<dbReference type="PROSITE" id="PS51437">
    <property type="entry name" value="CG_1"/>
    <property type="match status" value="1"/>
</dbReference>
<evidence type="ECO:0000313" key="19">
    <source>
        <dbReference type="EMBL" id="RVX23168.1"/>
    </source>
</evidence>
<keyword evidence="14" id="KW-0539">Nucleus</keyword>
<dbReference type="Gene3D" id="1.20.5.190">
    <property type="match status" value="1"/>
</dbReference>
<keyword evidence="6" id="KW-0112">Calmodulin-binding</keyword>
<keyword evidence="4" id="KW-0677">Repeat</keyword>
<dbReference type="InterPro" id="IPR026960">
    <property type="entry name" value="RVT-Znf"/>
</dbReference>
<protein>
    <submittedName>
        <fullName evidence="19">Calmodulin-binding transcription activator 3</fullName>
    </submittedName>
</protein>
<dbReference type="Gene3D" id="3.60.10.10">
    <property type="entry name" value="Endonuclease/exonuclease/phosphatase"/>
    <property type="match status" value="1"/>
</dbReference>
<dbReference type="InterPro" id="IPR014756">
    <property type="entry name" value="Ig_E-set"/>
</dbReference>
<keyword evidence="3" id="KW-0597">Phosphoprotein</keyword>
<evidence type="ECO:0000259" key="18">
    <source>
        <dbReference type="PROSITE" id="PS51437"/>
    </source>
</evidence>
<dbReference type="SMART" id="SM00248">
    <property type="entry name" value="ANK"/>
    <property type="match status" value="2"/>
</dbReference>
<evidence type="ECO:0000256" key="14">
    <source>
        <dbReference type="ARBA" id="ARBA00023242"/>
    </source>
</evidence>
<evidence type="ECO:0000256" key="3">
    <source>
        <dbReference type="ARBA" id="ARBA00022553"/>
    </source>
</evidence>
<evidence type="ECO:0000256" key="16">
    <source>
        <dbReference type="SAM" id="Coils"/>
    </source>
</evidence>
<gene>
    <name evidence="19" type="primary">CAMTA3_1</name>
    <name evidence="19" type="ORF">CK203_000381</name>
</gene>
<dbReference type="Pfam" id="PF12796">
    <property type="entry name" value="Ank_2"/>
    <property type="match status" value="1"/>
</dbReference>
<accession>A0A438KPN7</accession>
<dbReference type="Gene3D" id="2.60.40.10">
    <property type="entry name" value="Immunoglobulins"/>
    <property type="match status" value="1"/>
</dbReference>
<evidence type="ECO:0000256" key="1">
    <source>
        <dbReference type="ARBA" id="ARBA00004123"/>
    </source>
</evidence>
<dbReference type="PROSITE" id="PS50297">
    <property type="entry name" value="ANK_REP_REGION"/>
    <property type="match status" value="1"/>
</dbReference>
<sequence length="2136" mass="240823">MTEGVVRSLGPGRFLDWRVLNAMGSTGGVLICWDKRSLEILDWEEGQFSISCRFRNVGDGGIWVFTGVYSPFSREEMECLWEEIGAIRGLWEEPWCLGGDFNTILYHFERSRNGRITSAMRRFAQIIDDLGLVDFSLQGGSFTWSGGLNNQSWARLDRFLVTPNWLDQYSRVSQRRLPRPTSDHFPVLLEGGGLRRGFSPFKFENMWLKAEGFKDLIGGWWQGIVVRGSPSYRLAVKLKGLKQNLKIWNREVFGSLERNKAEALQQVERWDLVEGERSLTEEELCRKKEANEDYAKWVSLEEIHWRQLSRRVNVLDKIKINGVRLTEEQEVREGIANAYQQLLSNSSGWKADIGGLLLKQISQSEAEALELPFSELEIHAALMGTKPREFHEQNSFIKSLYNTFLVLLPKKGGAEDLGDYRPISLLGGLYKLLAKVLANRLKKVIGNVVSLDQNAFIKGRQILDASLIANEGALFLGVASGEEEAASGLKINLDKSEVIPVGEVEGVNEMAVEIGCRVGQLPAVYLGLPLGVSNKAISVWDGVEETCPLETPIYFQRRLEKLQRDFLWEGANGGKKAHLVKWEVVCADKEKGGLGLRKLACLNKALLGKWIWRFARAKEDIWKKVLEAKYGQEDFGWRTRKANGVFGVGVWKEILKESAWCWENMVFKVGKGNKIRFWMDPWCGNNVPSQSFPNLFSMAAQRNVTVEEMWDQNFGQGGWNLRFLRAFNDWELDMVGNLLVEFREHRVTLEEHSVIWKEGGDGLFRVKRAYSVLASPIVAEFPYSNIWVDRVPTKIAFFAWEAAWGKVFTLDRLQRRGRQSFVGYHSWVVWCSVGLSRICGSLFLFDRKVLRYFRKDGHNWRKKKDGKTVKEAHERLKLYPFRLEALMFCIATMPMEKIMKTFKDAAIGCLKSEELSHIVLVHYREVKGNRTSFNRIKETEGALINSQETEEVVPNSETDCSVSSSFPMNSYQMASQTTDTTSLNSAQASEYEDAESAYNHQASSRLHSFLEPVMEKGDALTAPYYPAPFSTDDYQGKLDIPGADFTSLAQESSSKDSNSVGISYELPKNLDFPSWEDVLENCNAGVQSMPSQTPFSSTRADTMGIIPKQENEILMQLLTDSFSRKQEFGSDPQGQDEWQVLNDSKMHSMACPFITLGCNSKWLDYFLVLEESENHFSDLVRCVLPRPVFSHTPILLDEGGMRRGKSPFRSWSCQLKVPLIPIGWQGTHPYWSYPAGLAFLHKATIAFYGCALMIELKVQSPKLAIWKARRSFSDPVSAPGSAQSRKLISNKSYRGEESQGMDLTSITSQFKLLGLIGSLTEALILTLLNGSQTAMLILNNPTILALQEPRTAKACSLFHKCKICPCKQTSEGYSAHLSKWPGDQKLHSDSAYGLSTRFDIQEANCVDLLNSLEPGHAYPDGQKGHPLQNDFQIQLLNVDHGCYQKSDSERNMITEGKANYSSALKQPLLDSSLTEEGLKKVDSFNRWMSKELGDVNESHMQSRLSSSAAYWDTVESENGVDESSISPQGHLDTYMLGPSLSQDQLFSIIDFSPNWAYAGSEVKVLIMGKFLKGQQDAEKCKWSCMFGEVEVPAEVISDGVLRCHTPIHKAERVPFYVTCSNRLACSEVREFEYRVNHIRDVDTADVSSGSTSEILLHMRFVKLLSLAPSSNSGLSNEGDRFPLNSKISSLMEEDNDEWEQMLMLTSEEFSPEKAKEQLLQKLLKEKLHVWLLQKAAEGGKGPNVLDEDGQGVLHFAAALGYDWAIPPTTAAGVSVNFRDVNGWTALHWAAFCGRERTVPFLISQGAAPGALTDPTPKYPAGRTPADLASSNGHKGIAGYLAESALSAHLQSLHLKETKEADAAEISGIKAVQTISERSPTPISTGDLPLKDSLAAVCNATQAAARIHQVFRVQSFQKKQQKEYDDGKFGMSDEHALSLIAVKSRLGQHDEPVHAAATRIQNKFRSWKGRKDFLIIRQRIVKIQAHVRGHQVRKNYRKIIWSVGILEKVILRWRRKGSGLRGFKPETHTEGTSMRDISSKEDDYDFLKEGRKQTEERLQKALARVKSMVQYPEARDQYRRLLNVVTEIQETKVFRLFLPDYVVYDRALNSSEEAADFDDLIDLQALLDDDTFMPTAS</sequence>
<evidence type="ECO:0000256" key="6">
    <source>
        <dbReference type="ARBA" id="ARBA00022860"/>
    </source>
</evidence>
<keyword evidence="13" id="KW-0804">Transcription</keyword>
<proteinExistence type="inferred from homology"/>
<dbReference type="Proteomes" id="UP000288805">
    <property type="component" value="Unassembled WGS sequence"/>
</dbReference>
<dbReference type="FunFam" id="2.60.40.10:FF:000314">
    <property type="entry name" value="Calmodulin-binding transcription activator 2"/>
    <property type="match status" value="1"/>
</dbReference>
<dbReference type="GO" id="GO:0005634">
    <property type="term" value="C:nucleus"/>
    <property type="evidence" value="ECO:0007669"/>
    <property type="project" value="UniProtKB-SubCell"/>
</dbReference>
<dbReference type="EMBL" id="QGNW01000001">
    <property type="protein sequence ID" value="RVX23168.1"/>
    <property type="molecule type" value="Genomic_DNA"/>
</dbReference>
<organism evidence="19 20">
    <name type="scientific">Vitis vinifera</name>
    <name type="common">Grape</name>
    <dbReference type="NCBI Taxonomy" id="29760"/>
    <lineage>
        <taxon>Eukaryota</taxon>
        <taxon>Viridiplantae</taxon>
        <taxon>Streptophyta</taxon>
        <taxon>Embryophyta</taxon>
        <taxon>Tracheophyta</taxon>
        <taxon>Spermatophyta</taxon>
        <taxon>Magnoliopsida</taxon>
        <taxon>eudicotyledons</taxon>
        <taxon>Gunneridae</taxon>
        <taxon>Pentapetalae</taxon>
        <taxon>rosids</taxon>
        <taxon>Vitales</taxon>
        <taxon>Vitaceae</taxon>
        <taxon>Viteae</taxon>
        <taxon>Vitis</taxon>
    </lineage>
</organism>
<dbReference type="InterPro" id="IPR036691">
    <property type="entry name" value="Endo/exonu/phosph_ase_sf"/>
</dbReference>
<dbReference type="GO" id="GO:0006355">
    <property type="term" value="P:regulation of DNA-templated transcription"/>
    <property type="evidence" value="ECO:0007669"/>
    <property type="project" value="UniProtKB-ARBA"/>
</dbReference>
<dbReference type="GO" id="GO:0009409">
    <property type="term" value="P:response to cold"/>
    <property type="evidence" value="ECO:0007669"/>
    <property type="project" value="UniProtKB-ARBA"/>
</dbReference>
<evidence type="ECO:0000313" key="20">
    <source>
        <dbReference type="Proteomes" id="UP000288805"/>
    </source>
</evidence>
<comment type="similarity">
    <text evidence="2">Belongs to the CAMTA family.</text>
</comment>
<feature type="domain" description="CG-1" evidence="18">
    <location>
        <begin position="813"/>
        <end position="932"/>
    </location>
</feature>
<dbReference type="Pfam" id="PF03859">
    <property type="entry name" value="CG-1"/>
    <property type="match status" value="1"/>
</dbReference>
<name>A0A438KPN7_VITVI</name>
<feature type="repeat" description="ANK" evidence="15">
    <location>
        <begin position="1781"/>
        <end position="1813"/>
    </location>
</feature>
<evidence type="ECO:0000256" key="8">
    <source>
        <dbReference type="ARBA" id="ARBA00023016"/>
    </source>
</evidence>
<feature type="compositionally biased region" description="Polar residues" evidence="17">
    <location>
        <begin position="974"/>
        <end position="988"/>
    </location>
</feature>
<evidence type="ECO:0000256" key="4">
    <source>
        <dbReference type="ARBA" id="ARBA00022737"/>
    </source>
</evidence>
<keyword evidence="9 15" id="KW-0040">ANK repeat</keyword>
<dbReference type="GO" id="GO:0005516">
    <property type="term" value="F:calmodulin binding"/>
    <property type="evidence" value="ECO:0007669"/>
    <property type="project" value="UniProtKB-KW"/>
</dbReference>
<dbReference type="SMART" id="SM00015">
    <property type="entry name" value="IQ"/>
    <property type="match status" value="2"/>
</dbReference>
<feature type="coiled-coil region" evidence="16">
    <location>
        <begin position="2036"/>
        <end position="2063"/>
    </location>
</feature>
<evidence type="ECO:0000256" key="17">
    <source>
        <dbReference type="SAM" id="MobiDB-lite"/>
    </source>
</evidence>
<keyword evidence="10 16" id="KW-0175">Coiled coil</keyword>
<dbReference type="SUPFAM" id="SSF56219">
    <property type="entry name" value="DNase I-like"/>
    <property type="match status" value="1"/>
</dbReference>
<comment type="caution">
    <text evidence="19">The sequence shown here is derived from an EMBL/GenBank/DDBJ whole genome shotgun (WGS) entry which is preliminary data.</text>
</comment>
<dbReference type="Gene3D" id="1.25.40.20">
    <property type="entry name" value="Ankyrin repeat-containing domain"/>
    <property type="match status" value="1"/>
</dbReference>
<keyword evidence="8" id="KW-0346">Stress response</keyword>
<reference evidence="19 20" key="1">
    <citation type="journal article" date="2018" name="PLoS Genet.">
        <title>Population sequencing reveals clonal diversity and ancestral inbreeding in the grapevine cultivar Chardonnay.</title>
        <authorList>
            <person name="Roach M.J."/>
            <person name="Johnson D.L."/>
            <person name="Bohlmann J."/>
            <person name="van Vuuren H.J."/>
            <person name="Jones S.J."/>
            <person name="Pretorius I.S."/>
            <person name="Schmidt S.A."/>
            <person name="Borneman A.R."/>
        </authorList>
    </citation>
    <scope>NUCLEOTIDE SEQUENCE [LARGE SCALE GENOMIC DNA]</scope>
    <source>
        <strain evidence="20">cv. Chardonnay</strain>
        <tissue evidence="19">Leaf</tissue>
    </source>
</reference>
<evidence type="ECO:0000256" key="13">
    <source>
        <dbReference type="ARBA" id="ARBA00023163"/>
    </source>
</evidence>
<dbReference type="Pfam" id="PF00612">
    <property type="entry name" value="IQ"/>
    <property type="match status" value="1"/>
</dbReference>
<keyword evidence="7" id="KW-0805">Transcription regulation</keyword>
<dbReference type="InterPro" id="IPR013783">
    <property type="entry name" value="Ig-like_fold"/>
</dbReference>
<dbReference type="PANTHER" id="PTHR23335:SF30">
    <property type="entry name" value="CALMODULIN-BINDING TRANSCRIPTION ACTIVATOR 3"/>
    <property type="match status" value="1"/>
</dbReference>
<dbReference type="SUPFAM" id="SSF52540">
    <property type="entry name" value="P-loop containing nucleoside triphosphate hydrolases"/>
    <property type="match status" value="1"/>
</dbReference>
<evidence type="ECO:0000256" key="10">
    <source>
        <dbReference type="ARBA" id="ARBA00023054"/>
    </source>
</evidence>
<dbReference type="InterPro" id="IPR036770">
    <property type="entry name" value="Ankyrin_rpt-contain_sf"/>
</dbReference>
<dbReference type="PROSITE" id="PS50088">
    <property type="entry name" value="ANK_REPEAT"/>
    <property type="match status" value="1"/>
</dbReference>
<dbReference type="InterPro" id="IPR002110">
    <property type="entry name" value="Ankyrin_rpt"/>
</dbReference>